<dbReference type="EMBL" id="JBDJPC010000003">
    <property type="protein sequence ID" value="KAL1509478.1"/>
    <property type="molecule type" value="Genomic_DNA"/>
</dbReference>
<comment type="caution">
    <text evidence="1">The sequence shown here is derived from an EMBL/GenBank/DDBJ whole genome shotgun (WGS) entry which is preliminary data.</text>
</comment>
<dbReference type="Proteomes" id="UP001566132">
    <property type="component" value="Unassembled WGS sequence"/>
</dbReference>
<proteinExistence type="predicted"/>
<sequence length="120" mass="14444">MSTWLNSNKRSPPRKRKGCNLGHLTVVEKQTIVNMFKEILMDDSTAKTVYIVAEIASALDKYQIPKTKLTKYPNNDIQWRRNYLKVIKEFRQKEYLIYYLDETWMNEDYTKEKIWVDQNS</sequence>
<evidence type="ECO:0008006" key="3">
    <source>
        <dbReference type="Google" id="ProtNLM"/>
    </source>
</evidence>
<evidence type="ECO:0000313" key="1">
    <source>
        <dbReference type="EMBL" id="KAL1509478.1"/>
    </source>
</evidence>
<evidence type="ECO:0000313" key="2">
    <source>
        <dbReference type="Proteomes" id="UP001566132"/>
    </source>
</evidence>
<dbReference type="AlphaFoldDB" id="A0ABD1F2J5"/>
<gene>
    <name evidence="1" type="ORF">ABEB36_004203</name>
</gene>
<keyword evidence="2" id="KW-1185">Reference proteome</keyword>
<accession>A0ABD1F2J5</accession>
<name>A0ABD1F2J5_HYPHA</name>
<organism evidence="1 2">
    <name type="scientific">Hypothenemus hampei</name>
    <name type="common">Coffee berry borer</name>
    <dbReference type="NCBI Taxonomy" id="57062"/>
    <lineage>
        <taxon>Eukaryota</taxon>
        <taxon>Metazoa</taxon>
        <taxon>Ecdysozoa</taxon>
        <taxon>Arthropoda</taxon>
        <taxon>Hexapoda</taxon>
        <taxon>Insecta</taxon>
        <taxon>Pterygota</taxon>
        <taxon>Neoptera</taxon>
        <taxon>Endopterygota</taxon>
        <taxon>Coleoptera</taxon>
        <taxon>Polyphaga</taxon>
        <taxon>Cucujiformia</taxon>
        <taxon>Curculionidae</taxon>
        <taxon>Scolytinae</taxon>
        <taxon>Hypothenemus</taxon>
    </lineage>
</organism>
<protein>
    <recommendedName>
        <fullName evidence="3">Transposase</fullName>
    </recommendedName>
</protein>
<reference evidence="1 2" key="1">
    <citation type="submission" date="2024-05" db="EMBL/GenBank/DDBJ databases">
        <title>Genetic variation in Jamaican populations of the coffee berry borer (Hypothenemus hampei).</title>
        <authorList>
            <person name="Errbii M."/>
            <person name="Myrie A."/>
        </authorList>
    </citation>
    <scope>NUCLEOTIDE SEQUENCE [LARGE SCALE GENOMIC DNA]</scope>
    <source>
        <strain evidence="1">JA-Hopewell-2020-01-JO</strain>
        <tissue evidence="1">Whole body</tissue>
    </source>
</reference>